<proteinExistence type="predicted"/>
<keyword evidence="2" id="KW-1185">Reference proteome</keyword>
<dbReference type="AlphaFoldDB" id="A0A2U1TBR4"/>
<comment type="caution">
    <text evidence="1">The sequence shown here is derived from an EMBL/GenBank/DDBJ whole genome shotgun (WGS) entry which is preliminary data.</text>
</comment>
<gene>
    <name evidence="1" type="ORF">DF223_12080</name>
</gene>
<accession>A0A2U1TBR4</accession>
<sequence length="96" mass="10110">MPSYRVTISVGRLAPGVMPDSVLPRAAAAAAELVVVEASDLSVVAGSPRIVVRFAAEDAGQALRVGGHVVEQTGLIAEPLSWTVTARDQGRWYLVR</sequence>
<organism evidence="1 2">
    <name type="scientific">Mycetocola zhujimingii</name>
    <dbReference type="NCBI Taxonomy" id="2079792"/>
    <lineage>
        <taxon>Bacteria</taxon>
        <taxon>Bacillati</taxon>
        <taxon>Actinomycetota</taxon>
        <taxon>Actinomycetes</taxon>
        <taxon>Micrococcales</taxon>
        <taxon>Microbacteriaceae</taxon>
        <taxon>Mycetocola</taxon>
    </lineage>
</organism>
<protein>
    <submittedName>
        <fullName evidence="1">Uncharacterized protein</fullName>
    </submittedName>
</protein>
<dbReference type="Proteomes" id="UP000244962">
    <property type="component" value="Unassembled WGS sequence"/>
</dbReference>
<reference evidence="2" key="1">
    <citation type="submission" date="2018-04" db="EMBL/GenBank/DDBJ databases">
        <authorList>
            <person name="Liu S."/>
            <person name="Wang Z."/>
            <person name="Li J."/>
        </authorList>
    </citation>
    <scope>NUCLEOTIDE SEQUENCE [LARGE SCALE GENOMIC DNA]</scope>
    <source>
        <strain evidence="2">622</strain>
    </source>
</reference>
<name>A0A2U1TBR4_9MICO</name>
<dbReference type="RefSeq" id="WP_108963342.1">
    <property type="nucleotide sequence ID" value="NZ_QEFB01000013.1"/>
</dbReference>
<evidence type="ECO:0000313" key="1">
    <source>
        <dbReference type="EMBL" id="PWC06337.1"/>
    </source>
</evidence>
<dbReference type="EMBL" id="QEFB01000013">
    <property type="protein sequence ID" value="PWC06337.1"/>
    <property type="molecule type" value="Genomic_DNA"/>
</dbReference>
<evidence type="ECO:0000313" key="2">
    <source>
        <dbReference type="Proteomes" id="UP000244962"/>
    </source>
</evidence>